<organism evidence="4 5">
    <name type="scientific">Lachnobacterium bovis DSM 14045</name>
    <dbReference type="NCBI Taxonomy" id="1122142"/>
    <lineage>
        <taxon>Bacteria</taxon>
        <taxon>Bacillati</taxon>
        <taxon>Bacillota</taxon>
        <taxon>Clostridia</taxon>
        <taxon>Lachnospirales</taxon>
        <taxon>Lachnospiraceae</taxon>
        <taxon>Lachnobacterium</taxon>
    </lineage>
</organism>
<dbReference type="Gene3D" id="3.30.1330.30">
    <property type="match status" value="1"/>
</dbReference>
<evidence type="ECO:0000256" key="2">
    <source>
        <dbReference type="ARBA" id="ARBA00022679"/>
    </source>
</evidence>
<dbReference type="InterPro" id="IPR029064">
    <property type="entry name" value="Ribosomal_eL30-like_sf"/>
</dbReference>
<dbReference type="InterPro" id="IPR029028">
    <property type="entry name" value="Alpha/beta_knot_MTases"/>
</dbReference>
<dbReference type="InterPro" id="IPR029026">
    <property type="entry name" value="tRNA_m1G_MTases_N"/>
</dbReference>
<feature type="domain" description="tRNA/rRNA methyltransferase SpoU type" evidence="3">
    <location>
        <begin position="137"/>
        <end position="277"/>
    </location>
</feature>
<dbReference type="RefSeq" id="WP_074716862.1">
    <property type="nucleotide sequence ID" value="NZ_FNPG01000011.1"/>
</dbReference>
<proteinExistence type="predicted"/>
<dbReference type="PANTHER" id="PTHR43191:SF12">
    <property type="entry name" value="RRNA METHYLASE"/>
    <property type="match status" value="1"/>
</dbReference>
<evidence type="ECO:0000313" key="4">
    <source>
        <dbReference type="EMBL" id="SDY23881.1"/>
    </source>
</evidence>
<evidence type="ECO:0000259" key="3">
    <source>
        <dbReference type="Pfam" id="PF00588"/>
    </source>
</evidence>
<keyword evidence="5" id="KW-1185">Reference proteome</keyword>
<evidence type="ECO:0000256" key="1">
    <source>
        <dbReference type="ARBA" id="ARBA00022603"/>
    </source>
</evidence>
<name>A0A1H3I877_9FIRM</name>
<dbReference type="GO" id="GO:0008173">
    <property type="term" value="F:RNA methyltransferase activity"/>
    <property type="evidence" value="ECO:0007669"/>
    <property type="project" value="InterPro"/>
</dbReference>
<keyword evidence="1 4" id="KW-0489">Methyltransferase</keyword>
<dbReference type="CDD" id="cd18095">
    <property type="entry name" value="SpoU-like_rRNA-MTase"/>
    <property type="match status" value="1"/>
</dbReference>
<dbReference type="AlphaFoldDB" id="A0A1H3I877"/>
<dbReference type="GO" id="GO:0003723">
    <property type="term" value="F:RNA binding"/>
    <property type="evidence" value="ECO:0007669"/>
    <property type="project" value="InterPro"/>
</dbReference>
<protein>
    <submittedName>
        <fullName evidence="4">tRNA G18 (Ribose-2'-O)-methylase SpoU</fullName>
    </submittedName>
</protein>
<dbReference type="Pfam" id="PF00588">
    <property type="entry name" value="SpoU_methylase"/>
    <property type="match status" value="1"/>
</dbReference>
<dbReference type="OrthoDB" id="9794400at2"/>
<dbReference type="SUPFAM" id="SSF55315">
    <property type="entry name" value="L30e-like"/>
    <property type="match status" value="1"/>
</dbReference>
<dbReference type="EMBL" id="FNPG01000011">
    <property type="protein sequence ID" value="SDY23881.1"/>
    <property type="molecule type" value="Genomic_DNA"/>
</dbReference>
<evidence type="ECO:0000313" key="5">
    <source>
        <dbReference type="Proteomes" id="UP000183918"/>
    </source>
</evidence>
<dbReference type="InterPro" id="IPR051259">
    <property type="entry name" value="rRNA_Methyltransferase"/>
</dbReference>
<dbReference type="GO" id="GO:0032259">
    <property type="term" value="P:methylation"/>
    <property type="evidence" value="ECO:0007669"/>
    <property type="project" value="UniProtKB-KW"/>
</dbReference>
<dbReference type="STRING" id="1122142.SAMN02910414_01087"/>
<sequence length="283" mass="31885">MAYNFNVKKITSLTDERISKYISYNEKQLAHIYEPQLGVFICESAKVIKRALKAGYKVESFLIEENYLCEDSTSEAVKEVQEVLKEVQDETSVQIFSASKEVLSRIKGYVVTRGMLCIMRRKNLPEFENLIADNRRIVVLESVVNPTNIGSVFRSAAALGIDSIVLTNDSCDPLYKRSARVSMGTVFQIPWTFIPKEGYIDKFHELGYKVVALALKEESKDITDPIFAQQEKLAIIMGNEGNGISQDSLEKCDYVIKIPMYHGVDSLNVAAASAVAFWELRVK</sequence>
<dbReference type="Proteomes" id="UP000183918">
    <property type="component" value="Unassembled WGS sequence"/>
</dbReference>
<keyword evidence="2" id="KW-0808">Transferase</keyword>
<dbReference type="Gene3D" id="3.40.1280.10">
    <property type="match status" value="1"/>
</dbReference>
<gene>
    <name evidence="4" type="ORF">SAMN02910414_01087</name>
</gene>
<accession>A0A1H3I877</accession>
<dbReference type="PANTHER" id="PTHR43191">
    <property type="entry name" value="RRNA METHYLTRANSFERASE 3"/>
    <property type="match status" value="1"/>
</dbReference>
<dbReference type="InterPro" id="IPR001537">
    <property type="entry name" value="SpoU_MeTrfase"/>
</dbReference>
<reference evidence="4 5" key="1">
    <citation type="submission" date="2016-10" db="EMBL/GenBank/DDBJ databases">
        <authorList>
            <person name="de Groot N.N."/>
        </authorList>
    </citation>
    <scope>NUCLEOTIDE SEQUENCE [LARGE SCALE GENOMIC DNA]</scope>
    <source>
        <strain evidence="4 5">DSM 14045</strain>
    </source>
</reference>
<dbReference type="SUPFAM" id="SSF75217">
    <property type="entry name" value="alpha/beta knot"/>
    <property type="match status" value="1"/>
</dbReference>
<dbReference type="GO" id="GO:0006396">
    <property type="term" value="P:RNA processing"/>
    <property type="evidence" value="ECO:0007669"/>
    <property type="project" value="InterPro"/>
</dbReference>